<dbReference type="InterPro" id="IPR048933">
    <property type="entry name" value="B_lactamase-like_C"/>
</dbReference>
<dbReference type="SMART" id="SM00849">
    <property type="entry name" value="Lactamase_B"/>
    <property type="match status" value="1"/>
</dbReference>
<evidence type="ECO:0000259" key="1">
    <source>
        <dbReference type="SMART" id="SM00849"/>
    </source>
</evidence>
<dbReference type="Pfam" id="PF00753">
    <property type="entry name" value="Lactamase_B"/>
    <property type="match status" value="1"/>
</dbReference>
<dbReference type="Pfam" id="PF21221">
    <property type="entry name" value="B_lactamase-like_C"/>
    <property type="match status" value="1"/>
</dbReference>
<reference evidence="2" key="1">
    <citation type="journal article" date="2007" name="J. Bacteriol.">
        <title>Comparative genome analysis of four magnetotactic bacteria reveals a complex set of group-specific genes implicated in magnetosome biomineralization and function.</title>
        <authorList>
            <person name="Richter M."/>
            <person name="Kube M."/>
            <person name="Bazylinski D.A."/>
            <person name="Lombardot T."/>
            <person name="Gloeckner F.O."/>
            <person name="Reinhardt R."/>
            <person name="Schueler D."/>
        </authorList>
    </citation>
    <scope>NUCLEOTIDE SEQUENCE</scope>
    <source>
        <strain evidence="2">MSR-1</strain>
    </source>
</reference>
<dbReference type="InterPro" id="IPR036388">
    <property type="entry name" value="WH-like_DNA-bd_sf"/>
</dbReference>
<dbReference type="SUPFAM" id="SSF56281">
    <property type="entry name" value="Metallo-hydrolase/oxidoreductase"/>
    <property type="match status" value="1"/>
</dbReference>
<name>A4U488_9PROT</name>
<dbReference type="PANTHER" id="PTHR23131">
    <property type="entry name" value="ENDORIBONUCLEASE LACTB2"/>
    <property type="match status" value="1"/>
</dbReference>
<evidence type="ECO:0000313" key="2">
    <source>
        <dbReference type="EMBL" id="CAM77695.1"/>
    </source>
</evidence>
<dbReference type="InterPro" id="IPR001279">
    <property type="entry name" value="Metallo-B-lactamas"/>
</dbReference>
<dbReference type="InterPro" id="IPR036866">
    <property type="entry name" value="RibonucZ/Hydroxyglut_hydro"/>
</dbReference>
<organism evidence="2">
    <name type="scientific">Magnetospirillum gryphiswaldense</name>
    <dbReference type="NCBI Taxonomy" id="55518"/>
    <lineage>
        <taxon>Bacteria</taxon>
        <taxon>Pseudomonadati</taxon>
        <taxon>Pseudomonadota</taxon>
        <taxon>Alphaproteobacteria</taxon>
        <taxon>Rhodospirillales</taxon>
        <taxon>Rhodospirillaceae</taxon>
        <taxon>Magnetospirillum</taxon>
    </lineage>
</organism>
<accession>A4U488</accession>
<proteinExistence type="predicted"/>
<dbReference type="Gene3D" id="1.10.10.10">
    <property type="entry name" value="Winged helix-like DNA-binding domain superfamily/Winged helix DNA-binding domain"/>
    <property type="match status" value="1"/>
</dbReference>
<sequence length="352" mass="39296">MRKIWSKPPVTYVQLDHPFPIPPDTASVREVAPGILWIRMPLPFALDHINLWALADGDGWTVVDTGVGNDETLAHWDSLLAGPLGGKPITRLICTHFHPDHMGLAGPLCQRFGIRLTATIGEWTYGRMLMLEGGEDYIDNQVDHYRRCGYDRDLLDGVRERSGGYKDRITWIPANVSVIRHGDRLTIGGQAWQVFTGNGHSPEHACLYCPDLNVLISGDQILPRISPVVGVWPQEPDSDPLSQFMDSLERLKTAFPADCLVLPSHKLPFRGLHERADELLAHHHQRLALALECCTQPSTALEVLRRLFQRPLDPHQTGFAAGETVAHLNHLIHSGQVVRSEDADGVWIYGKS</sequence>
<dbReference type="Gene3D" id="3.60.15.10">
    <property type="entry name" value="Ribonuclease Z/Hydroxyacylglutathione hydrolase-like"/>
    <property type="match status" value="1"/>
</dbReference>
<dbReference type="InterPro" id="IPR050662">
    <property type="entry name" value="Sec-metab_biosynth-thioest"/>
</dbReference>
<protein>
    <submittedName>
        <fullName evidence="2">Metallo-beta-lactamase family protein</fullName>
    </submittedName>
</protein>
<dbReference type="AlphaFoldDB" id="A4U488"/>
<dbReference type="PANTHER" id="PTHR23131:SF4">
    <property type="entry name" value="METALLO-BETA-LACTAMASE SUPERFAMILY POTEIN"/>
    <property type="match status" value="1"/>
</dbReference>
<gene>
    <name evidence="2" type="ORF">MGR_2641</name>
</gene>
<dbReference type="EMBL" id="CU459003">
    <property type="protein sequence ID" value="CAM77695.1"/>
    <property type="molecule type" value="Genomic_DNA"/>
</dbReference>
<feature type="domain" description="Metallo-beta-lactamase" evidence="1">
    <location>
        <begin position="48"/>
        <end position="265"/>
    </location>
</feature>